<evidence type="ECO:0000313" key="3">
    <source>
        <dbReference type="Proteomes" id="UP001165082"/>
    </source>
</evidence>
<dbReference type="OrthoDB" id="125856at2759"/>
<comment type="caution">
    <text evidence="2">The sequence shown here is derived from an EMBL/GenBank/DDBJ whole genome shotgun (WGS) entry which is preliminary data.</text>
</comment>
<name>A0A9W6ZHB5_9STRA</name>
<dbReference type="Proteomes" id="UP001165082">
    <property type="component" value="Unassembled WGS sequence"/>
</dbReference>
<feature type="region of interest" description="Disordered" evidence="1">
    <location>
        <begin position="56"/>
        <end position="92"/>
    </location>
</feature>
<protein>
    <submittedName>
        <fullName evidence="2">Uncharacterized protein</fullName>
    </submittedName>
</protein>
<proteinExistence type="predicted"/>
<gene>
    <name evidence="2" type="ORF">TrRE_jg151</name>
</gene>
<dbReference type="EMBL" id="BRXZ01004513">
    <property type="protein sequence ID" value="GMH50355.1"/>
    <property type="molecule type" value="Genomic_DNA"/>
</dbReference>
<accession>A0A9W6ZHB5</accession>
<sequence>MVRSMLGKDAKVKGLTREVVGKFLRRRQDWRSKGGMGRSGWANEIVAEFRIKEEVEEEDDHATIPAGMGGEEKGLGGGSGESGGHASGGGMFGSGGFGSGTFKVDFGLKMGSKMSKMQARWGKKG</sequence>
<reference evidence="2" key="1">
    <citation type="submission" date="2022-07" db="EMBL/GenBank/DDBJ databases">
        <title>Genome analysis of Parmales, a sister group of diatoms, reveals the evolutionary specialization of diatoms from phago-mixotrophs to photoautotrophs.</title>
        <authorList>
            <person name="Ban H."/>
            <person name="Sato S."/>
            <person name="Yoshikawa S."/>
            <person name="Kazumasa Y."/>
            <person name="Nakamura Y."/>
            <person name="Ichinomiya M."/>
            <person name="Saitoh K."/>
            <person name="Sato N."/>
            <person name="Blanc-Mathieu R."/>
            <person name="Endo H."/>
            <person name="Kuwata A."/>
            <person name="Ogata H."/>
        </authorList>
    </citation>
    <scope>NUCLEOTIDE SEQUENCE</scope>
</reference>
<keyword evidence="3" id="KW-1185">Reference proteome</keyword>
<dbReference type="AlphaFoldDB" id="A0A9W6ZHB5"/>
<evidence type="ECO:0000313" key="2">
    <source>
        <dbReference type="EMBL" id="GMH50355.1"/>
    </source>
</evidence>
<evidence type="ECO:0000256" key="1">
    <source>
        <dbReference type="SAM" id="MobiDB-lite"/>
    </source>
</evidence>
<feature type="compositionally biased region" description="Gly residues" evidence="1">
    <location>
        <begin position="75"/>
        <end position="92"/>
    </location>
</feature>
<organism evidence="2 3">
    <name type="scientific">Triparma retinervis</name>
    <dbReference type="NCBI Taxonomy" id="2557542"/>
    <lineage>
        <taxon>Eukaryota</taxon>
        <taxon>Sar</taxon>
        <taxon>Stramenopiles</taxon>
        <taxon>Ochrophyta</taxon>
        <taxon>Bolidophyceae</taxon>
        <taxon>Parmales</taxon>
        <taxon>Triparmaceae</taxon>
        <taxon>Triparma</taxon>
    </lineage>
</organism>